<evidence type="ECO:0000313" key="3">
    <source>
        <dbReference type="Proteomes" id="UP001629953"/>
    </source>
</evidence>
<protein>
    <submittedName>
        <fullName evidence="2">Tail fiber protein</fullName>
    </submittedName>
</protein>
<proteinExistence type="predicted"/>
<reference evidence="2 3" key="1">
    <citation type="journal article" date="2013" name="Int. J. Syst. Evol. Microbiol.">
        <title>Celerinatantimonas yamalensis sp. nov., a cold-adapted diazotrophic bacterium from a cold permafrost brine.</title>
        <authorList>
            <person name="Shcherbakova V."/>
            <person name="Chuvilskaya N."/>
            <person name="Rivkina E."/>
            <person name="Demidov N."/>
            <person name="Uchaeva V."/>
            <person name="Suetin S."/>
            <person name="Suzina N."/>
            <person name="Gilichinsky D."/>
        </authorList>
    </citation>
    <scope>NUCLEOTIDE SEQUENCE [LARGE SCALE GENOMIC DNA]</scope>
    <source>
        <strain evidence="2 3">C7</strain>
    </source>
</reference>
<organism evidence="2 3">
    <name type="scientific">Celerinatantimonas yamalensis</name>
    <dbReference type="NCBI Taxonomy" id="559956"/>
    <lineage>
        <taxon>Bacteria</taxon>
        <taxon>Pseudomonadati</taxon>
        <taxon>Pseudomonadota</taxon>
        <taxon>Gammaproteobacteria</taxon>
        <taxon>Celerinatantimonadaceae</taxon>
        <taxon>Celerinatantimonas</taxon>
    </lineage>
</organism>
<dbReference type="InterPro" id="IPR011083">
    <property type="entry name" value="Phage_tail_collar_dom"/>
</dbReference>
<feature type="domain" description="Phage tail collar" evidence="1">
    <location>
        <begin position="7"/>
        <end position="63"/>
    </location>
</feature>
<gene>
    <name evidence="2" type="ORF">ABUE30_14500</name>
</gene>
<evidence type="ECO:0000313" key="2">
    <source>
        <dbReference type="EMBL" id="MFM2486256.1"/>
    </source>
</evidence>
<dbReference type="EMBL" id="JBEQCT010000007">
    <property type="protein sequence ID" value="MFM2486256.1"/>
    <property type="molecule type" value="Genomic_DNA"/>
</dbReference>
<dbReference type="SUPFAM" id="SSF88874">
    <property type="entry name" value="Receptor-binding domain of short tail fibre protein gp12"/>
    <property type="match status" value="1"/>
</dbReference>
<dbReference type="InterPro" id="IPR037053">
    <property type="entry name" value="Phage_tail_collar_dom_sf"/>
</dbReference>
<dbReference type="Pfam" id="PF07484">
    <property type="entry name" value="Collar"/>
    <property type="match status" value="1"/>
</dbReference>
<name>A0ABW9G9C2_9GAMM</name>
<dbReference type="Gene3D" id="3.90.1340.10">
    <property type="entry name" value="Phage tail collar domain"/>
    <property type="match status" value="1"/>
</dbReference>
<dbReference type="Proteomes" id="UP001629953">
    <property type="component" value="Unassembled WGS sequence"/>
</dbReference>
<evidence type="ECO:0000259" key="1">
    <source>
        <dbReference type="Pfam" id="PF07484"/>
    </source>
</evidence>
<comment type="caution">
    <text evidence="2">The sequence shown here is derived from an EMBL/GenBank/DDBJ whole genome shotgun (WGS) entry which is preliminary data.</text>
</comment>
<dbReference type="RefSeq" id="WP_408624541.1">
    <property type="nucleotide sequence ID" value="NZ_JBEQCT010000007.1"/>
</dbReference>
<accession>A0ABW9G9C2</accession>
<keyword evidence="3" id="KW-1185">Reference proteome</keyword>
<sequence>MSDPFLGEIRMFAGDYAPKAWGFCDGQIMNIASNDALFSLLGTSYGGDGVTTFALPDMRGRIPVHCGQGNGLTNRPLGSRYGSERVPLTEQQMPVHRHTMYASTDAAVDSQPEGRVTAVADPGFYSEGQNSSFIVDYPESAMSDTGEGNTHDNVMPSLVIHFIMAFNGLYPQRD</sequence>